<evidence type="ECO:0000313" key="1">
    <source>
        <dbReference type="EMBL" id="KAB1086472.1"/>
    </source>
</evidence>
<dbReference type="Gene3D" id="3.40.1360.10">
    <property type="match status" value="1"/>
</dbReference>
<accession>A0A6A1TPA2</accession>
<dbReference type="Gene3D" id="3.40.50.300">
    <property type="entry name" value="P-loop containing nucleotide triphosphate hydrolases"/>
    <property type="match status" value="1"/>
</dbReference>
<evidence type="ECO:0000313" key="2">
    <source>
        <dbReference type="Proteomes" id="UP000386575"/>
    </source>
</evidence>
<gene>
    <name evidence="1" type="ORF">F4V91_08540</name>
</gene>
<dbReference type="InterPro" id="IPR027417">
    <property type="entry name" value="P-loop_NTPase"/>
</dbReference>
<dbReference type="EMBL" id="VZUL01000002">
    <property type="protein sequence ID" value="KAB1086472.1"/>
    <property type="molecule type" value="Genomic_DNA"/>
</dbReference>
<organism evidence="1 2">
    <name type="scientific">Neorhizobium galegae</name>
    <name type="common">Rhizobium galegae</name>
    <dbReference type="NCBI Taxonomy" id="399"/>
    <lineage>
        <taxon>Bacteria</taxon>
        <taxon>Pseudomonadati</taxon>
        <taxon>Pseudomonadota</taxon>
        <taxon>Alphaproteobacteria</taxon>
        <taxon>Hyphomicrobiales</taxon>
        <taxon>Rhizobiaceae</taxon>
        <taxon>Rhizobium/Agrobacterium group</taxon>
        <taxon>Neorhizobium</taxon>
    </lineage>
</organism>
<reference evidence="1 2" key="1">
    <citation type="submission" date="2019-09" db="EMBL/GenBank/DDBJ databases">
        <title>Genome sequencing of Ng87 strain.</title>
        <authorList>
            <person name="Karasev E.S."/>
            <person name="Andronov E."/>
        </authorList>
    </citation>
    <scope>NUCLEOTIDE SEQUENCE [LARGE SCALE GENOMIC DNA]</scope>
    <source>
        <strain evidence="1 2">Ng87</strain>
    </source>
</reference>
<dbReference type="AlphaFoldDB" id="A0A6A1TPA2"/>
<dbReference type="SUPFAM" id="SSF52540">
    <property type="entry name" value="P-loop containing nucleoside triphosphate hydrolases"/>
    <property type="match status" value="1"/>
</dbReference>
<dbReference type="InterPro" id="IPR034154">
    <property type="entry name" value="TOPRIM_DnaG/twinkle"/>
</dbReference>
<name>A0A6A1TPA2_NEOGA</name>
<dbReference type="CDD" id="cd01029">
    <property type="entry name" value="TOPRIM_primases"/>
    <property type="match status" value="1"/>
</dbReference>
<sequence>MMTKYAAQPEPVYLNPEAVARAVGGKARGNKVTCHAPGHRKGSPEVSITVDPSAPRGLLVHCFSGEDPVEVKDWVLRMCGEPDFSPGVKSDRTQPTSHLRLVHKEEPPRAFSDRHLIAQGYRHAVTYDYADANGEVVFEVLRYEHDTLAKTFIQRRPDGHGGYLAGRGEPILYRIPDIAANTEDPVFVVEGEKDADRLASLGFLATTVPNGSWPEELSALSGRRVFVLADNDATGDKKSKLAAEKLAGIATVSCIDLPGLLEKQDVSDWLDAGNDADALVALCSSADPIPANDNEPSAPAFSIFDWTVDRFVGEAPAVEYLVDGVMPLGVPGMVAAMGDTGKSYAMLELHRRVSFGSSMYAPPVFGGKVIAEGVSVMVTSEDDRGEVHRRIASLDPHGERHTSAGKRMIVVPMPSAGGARAYWKEDRKHGLIETDDFKRLCDQLKSIDGLRLVTFDPLASFAHLPLNEDPAAGQFVCTSIGRLTSETGATILTAHHMRKLQKPIETLGDARDAIRGSSALVDGLRWVYAMWPADESRAKRVCKTLGIEFSPGKVVLGGVVKANGAARRVVTTYVRNEFGLLVDRTAGLSASAPPQGDLLQALAMAIGAAAAAGSPFTKTGAGGLFEMKERLPDELKALSKGRIDHLATQALEQGAVVRAAAKGEKTAKWLDVPGGMFAIGLGNFNTGSPR</sequence>
<dbReference type="Proteomes" id="UP000386575">
    <property type="component" value="Unassembled WGS sequence"/>
</dbReference>
<protein>
    <submittedName>
        <fullName evidence="1">AAA family ATPase</fullName>
    </submittedName>
</protein>
<proteinExistence type="predicted"/>
<dbReference type="Pfam" id="PF13481">
    <property type="entry name" value="AAA_25"/>
    <property type="match status" value="1"/>
</dbReference>
<comment type="caution">
    <text evidence="1">The sequence shown here is derived from an EMBL/GenBank/DDBJ whole genome shotgun (WGS) entry which is preliminary data.</text>
</comment>